<dbReference type="EMBL" id="CP017241">
    <property type="protein sequence ID" value="APO74616.1"/>
    <property type="molecule type" value="Genomic_DNA"/>
</dbReference>
<dbReference type="GO" id="GO:0015450">
    <property type="term" value="F:protein-transporting ATPase activity"/>
    <property type="evidence" value="ECO:0007669"/>
    <property type="project" value="InterPro"/>
</dbReference>
<dbReference type="Gene3D" id="1.20.1640.10">
    <property type="entry name" value="Multidrug efflux transporter AcrB transmembrane domain"/>
    <property type="match status" value="2"/>
</dbReference>
<keyword evidence="6 9" id="KW-1133">Transmembrane helix</keyword>
<evidence type="ECO:0000256" key="7">
    <source>
        <dbReference type="ARBA" id="ARBA00023010"/>
    </source>
</evidence>
<evidence type="ECO:0000313" key="14">
    <source>
        <dbReference type="EMBL" id="APO74616.1"/>
    </source>
</evidence>
<comment type="subunit">
    <text evidence="9">Forms a complex with SecF. Part of the essential Sec protein translocation apparatus which comprises SecA, SecYEG and auxiliary proteins SecDF-YajC and YidC.</text>
</comment>
<dbReference type="Gene3D" id="3.30.70.3400">
    <property type="match status" value="2"/>
</dbReference>
<evidence type="ECO:0000256" key="3">
    <source>
        <dbReference type="ARBA" id="ARBA00022475"/>
    </source>
</evidence>
<evidence type="ECO:0000256" key="9">
    <source>
        <dbReference type="HAMAP-Rule" id="MF_01463"/>
    </source>
</evidence>
<dbReference type="NCBIfam" id="NF011315">
    <property type="entry name" value="PRK14726.1"/>
    <property type="match status" value="1"/>
</dbReference>
<keyword evidence="8 9" id="KW-0472">Membrane</keyword>
<organism evidence="14 15">
    <name type="scientific">Rhizobium etli 8C-3</name>
    <dbReference type="NCBI Taxonomy" id="538025"/>
    <lineage>
        <taxon>Bacteria</taxon>
        <taxon>Pseudomonadati</taxon>
        <taxon>Pseudomonadota</taxon>
        <taxon>Alphaproteobacteria</taxon>
        <taxon>Hyphomicrobiales</taxon>
        <taxon>Rhizobiaceae</taxon>
        <taxon>Rhizobium/Agrobacterium group</taxon>
        <taxon>Rhizobium</taxon>
    </lineage>
</organism>
<evidence type="ECO:0000259" key="12">
    <source>
        <dbReference type="Pfam" id="PF21760"/>
    </source>
</evidence>
<dbReference type="NCBIfam" id="TIGR00916">
    <property type="entry name" value="2A0604s01"/>
    <property type="match status" value="2"/>
</dbReference>
<dbReference type="GO" id="GO:0043952">
    <property type="term" value="P:protein transport by the Sec complex"/>
    <property type="evidence" value="ECO:0007669"/>
    <property type="project" value="UniProtKB-UniRule"/>
</dbReference>
<feature type="domain" description="SecDF P1 head subdomain" evidence="13">
    <location>
        <begin position="232"/>
        <end position="344"/>
    </location>
</feature>
<keyword evidence="2 9" id="KW-0813">Transport</keyword>
<feature type="transmembrane region" description="Helical" evidence="9">
    <location>
        <begin position="461"/>
        <end position="483"/>
    </location>
</feature>
<keyword evidence="3 9" id="KW-1003">Cell membrane</keyword>
<feature type="transmembrane region" description="Helical" evidence="9">
    <location>
        <begin position="719"/>
        <end position="741"/>
    </location>
</feature>
<feature type="transmembrane region" description="Helical" evidence="9">
    <location>
        <begin position="385"/>
        <end position="407"/>
    </location>
</feature>
<proteinExistence type="inferred from homology"/>
<feature type="transmembrane region" description="Helical" evidence="9">
    <location>
        <begin position="769"/>
        <end position="786"/>
    </location>
</feature>
<dbReference type="PRINTS" id="PR01755">
    <property type="entry name" value="SECFTRNLCASE"/>
</dbReference>
<evidence type="ECO:0000313" key="15">
    <source>
        <dbReference type="Proteomes" id="UP000185109"/>
    </source>
</evidence>
<dbReference type="GO" id="GO:0005886">
    <property type="term" value="C:plasma membrane"/>
    <property type="evidence" value="ECO:0007669"/>
    <property type="project" value="UniProtKB-SubCell"/>
</dbReference>
<dbReference type="InterPro" id="IPR005791">
    <property type="entry name" value="SecD"/>
</dbReference>
<dbReference type="InterPro" id="IPR022646">
    <property type="entry name" value="SecD/SecF_CS"/>
</dbReference>
<feature type="transmembrane region" description="Helical" evidence="9">
    <location>
        <begin position="549"/>
        <end position="572"/>
    </location>
</feature>
<comment type="similarity">
    <text evidence="10">Belongs to the SecD/SecF family. SecF subfamily.</text>
</comment>
<feature type="transmembrane region" description="Helical" evidence="9">
    <location>
        <begin position="419"/>
        <end position="440"/>
    </location>
</feature>
<keyword evidence="4 9" id="KW-0812">Transmembrane</keyword>
<dbReference type="HAMAP" id="MF_01463_B">
    <property type="entry name" value="SecD_B"/>
    <property type="match status" value="1"/>
</dbReference>
<evidence type="ECO:0000256" key="6">
    <source>
        <dbReference type="ARBA" id="ARBA00022989"/>
    </source>
</evidence>
<feature type="transmembrane region" description="Helical" evidence="9">
    <location>
        <begin position="690"/>
        <end position="713"/>
    </location>
</feature>
<dbReference type="InterPro" id="IPR055344">
    <property type="entry name" value="SecD_SecF_C_bact"/>
</dbReference>
<feature type="domain" description="Protein export membrane protein SecD/SecF C-terminal" evidence="11">
    <location>
        <begin position="642"/>
        <end position="820"/>
    </location>
</feature>
<dbReference type="Pfam" id="PF21760">
    <property type="entry name" value="SecD_1st"/>
    <property type="match status" value="1"/>
</dbReference>
<feature type="transmembrane region" description="Helical" evidence="9">
    <location>
        <begin position="665"/>
        <end position="683"/>
    </location>
</feature>
<evidence type="ECO:0000256" key="5">
    <source>
        <dbReference type="ARBA" id="ARBA00022927"/>
    </source>
</evidence>
<comment type="function">
    <text evidence="9">Part of the Sec protein translocase complex. Interacts with the SecYEG preprotein conducting channel. SecDF uses the proton motive force (PMF) to complete protein translocation after the ATP-dependent function of SecA.</text>
</comment>
<dbReference type="Gene3D" id="3.30.1360.200">
    <property type="match status" value="1"/>
</dbReference>
<feature type="transmembrane region" description="Helical" evidence="9">
    <location>
        <begin position="792"/>
        <end position="819"/>
    </location>
</feature>
<feature type="domain" description="Protein translocase subunit SecDF P1" evidence="12">
    <location>
        <begin position="156"/>
        <end position="213"/>
    </location>
</feature>
<dbReference type="InterPro" id="IPR054384">
    <property type="entry name" value="SecDF_P1_head"/>
</dbReference>
<evidence type="ECO:0000256" key="8">
    <source>
        <dbReference type="ARBA" id="ARBA00023136"/>
    </source>
</evidence>
<accession>A0A1L5P3D2</accession>
<evidence type="ECO:0000259" key="11">
    <source>
        <dbReference type="Pfam" id="PF02355"/>
    </source>
</evidence>
<evidence type="ECO:0000256" key="1">
    <source>
        <dbReference type="ARBA" id="ARBA00004651"/>
    </source>
</evidence>
<reference evidence="14 15" key="1">
    <citation type="submission" date="2016-09" db="EMBL/GenBank/DDBJ databases">
        <title>The complete genome sequences of Rhizobium gallicum, symbiovars gallicum and phaseoli, symbionts associated to common bean (Phaseolus vulgaris).</title>
        <authorList>
            <person name="Bustos P."/>
            <person name="Santamaria R.I."/>
            <person name="Perez-Carrascal O.M."/>
            <person name="Juarez S."/>
            <person name="Lozano L."/>
            <person name="Martinez-Flores I."/>
            <person name="Martinez-Romero E."/>
            <person name="Cevallos M."/>
            <person name="Romero D."/>
            <person name="Davila G."/>
            <person name="Gonzalez V."/>
        </authorList>
    </citation>
    <scope>NUCLEOTIDE SEQUENCE [LARGE SCALE GENOMIC DNA]</scope>
    <source>
        <strain evidence="14 15">8C-3</strain>
    </source>
</reference>
<dbReference type="NCBIfam" id="TIGR00966">
    <property type="entry name" value="transloc_SecF"/>
    <property type="match status" value="1"/>
</dbReference>
<dbReference type="HAMAP" id="MF_01464_B">
    <property type="entry name" value="SecF_B"/>
    <property type="match status" value="1"/>
</dbReference>
<dbReference type="InterPro" id="IPR022813">
    <property type="entry name" value="SecD/SecF_arch_bac"/>
</dbReference>
<protein>
    <recommendedName>
        <fullName evidence="9 10">Multifunctional fusion protein</fullName>
    </recommendedName>
    <domain>
        <recommendedName>
            <fullName evidence="9">Protein translocase subunit SecD</fullName>
        </recommendedName>
    </domain>
    <domain>
        <recommendedName>
            <fullName evidence="10">Protein-export membrane protein SecF</fullName>
        </recommendedName>
    </domain>
</protein>
<evidence type="ECO:0000256" key="4">
    <source>
        <dbReference type="ARBA" id="ARBA00022692"/>
    </source>
</evidence>
<comment type="similarity">
    <text evidence="9">Belongs to the SecD/SecF family. SecD subfamily.</text>
</comment>
<feature type="transmembrane region" description="Helical" evidence="9">
    <location>
        <begin position="358"/>
        <end position="378"/>
    </location>
</feature>
<dbReference type="NCBIfam" id="TIGR01129">
    <property type="entry name" value="secD"/>
    <property type="match status" value="1"/>
</dbReference>
<dbReference type="InterPro" id="IPR048631">
    <property type="entry name" value="SecD_1st"/>
</dbReference>
<dbReference type="Pfam" id="PF22599">
    <property type="entry name" value="SecDF_P1_head"/>
    <property type="match status" value="1"/>
</dbReference>
<feature type="transmembrane region" description="Helical" evidence="9">
    <location>
        <begin position="489"/>
        <end position="517"/>
    </location>
</feature>
<feature type="domain" description="Protein export membrane protein SecD/SecF C-terminal" evidence="11">
    <location>
        <begin position="348"/>
        <end position="517"/>
    </location>
</feature>
<dbReference type="GO" id="GO:0065002">
    <property type="term" value="P:intracellular protein transmembrane transport"/>
    <property type="evidence" value="ECO:0007669"/>
    <property type="project" value="UniProtKB-UniRule"/>
</dbReference>
<evidence type="ECO:0000259" key="13">
    <source>
        <dbReference type="Pfam" id="PF22599"/>
    </source>
</evidence>
<dbReference type="InterPro" id="IPR005665">
    <property type="entry name" value="SecF_bac"/>
</dbReference>
<dbReference type="SUPFAM" id="SSF82866">
    <property type="entry name" value="Multidrug efflux transporter AcrB transmembrane domain"/>
    <property type="match status" value="2"/>
</dbReference>
<comment type="caution">
    <text evidence="9">Lacks conserved residue(s) required for the propagation of feature annotation.</text>
</comment>
<comment type="subunit">
    <text evidence="10">Forms a complex with SecD. Part of the essential Sec protein translocation apparatus which comprises SecA, SecYEG and auxiliary proteins SecDF-YajC and YidC.</text>
</comment>
<dbReference type="PANTHER" id="PTHR30081">
    <property type="entry name" value="PROTEIN-EXPORT MEMBRANE PROTEIN SEC"/>
    <property type="match status" value="1"/>
</dbReference>
<comment type="subcellular location">
    <subcellularLocation>
        <location evidence="1 9">Cell membrane</location>
        <topology evidence="1 9">Multi-pass membrane protein</topology>
    </subcellularLocation>
</comment>
<dbReference type="Proteomes" id="UP000185109">
    <property type="component" value="Chromosome"/>
</dbReference>
<name>A0A1L5P3D2_RHIET</name>
<dbReference type="RefSeq" id="WP_074061106.1">
    <property type="nucleotide sequence ID" value="NZ_CP017241.1"/>
</dbReference>
<dbReference type="PANTHER" id="PTHR30081:SF1">
    <property type="entry name" value="PROTEIN TRANSLOCASE SUBUNIT SECD"/>
    <property type="match status" value="1"/>
</dbReference>
<dbReference type="Pfam" id="PF07549">
    <property type="entry name" value="Sec_GG"/>
    <property type="match status" value="2"/>
</dbReference>
<dbReference type="InterPro" id="IPR048634">
    <property type="entry name" value="SecD_SecF_C"/>
</dbReference>
<dbReference type="GO" id="GO:0006605">
    <property type="term" value="P:protein targeting"/>
    <property type="evidence" value="ECO:0007669"/>
    <property type="project" value="UniProtKB-UniRule"/>
</dbReference>
<dbReference type="NCBIfam" id="NF009583">
    <property type="entry name" value="PRK13024.1-3"/>
    <property type="match status" value="1"/>
</dbReference>
<evidence type="ECO:0000256" key="10">
    <source>
        <dbReference type="HAMAP-Rule" id="MF_01464"/>
    </source>
</evidence>
<sequence length="846" mass="90969">MLHFSRWKTVLIWLIVLVAALGAAPNLFTDVSLPGWMPQKRVALGLDLQGGSHIVLKAERSDIVRKRLENTVASVRARLREAGIRYTGLAGNGQTIQVRITDPSQIERAVSVLRPLTVPEAGAPDPDVTLVKGNDGQLTLHITGKAIARSLSAALTQSVDIVGRRAVEVGGIDPVIETRGPDRLSVQVPGLADPQRFKDLLSQDGRLSFHLIDSSMSPQDAMSGTVPARSRIVYSQDDPPDAYLVERTEILSSADLSDFQVEPGNDEDSSILTFRFNPESFRRFAELTQNNVGRSVAILLDDQVIAAPDIREPVAGNRGEIPLDYSQEETEDLAAILRSGALPVTLTIVEERTIDPGFGAGSILSGLVAGFVGAVLVIGLMVAFFGILGVIAGAALVVNVMMILAVLSLSGAPLTLPGVAGIVLTIGIAVDATVLIYERIREEVKGGTHLDQAIGIAYSRAFMTVVDANITTLIAAAILFYLGSDAIRGFAVTLAIGILTTAFTAFVFTRPLVVAWVRHRRLKHLPKSVHTDLFDGTNIRFMGIRRYSFTALAALSLVSMLAVVTIGMNLGIDFTGGSVIEVRSKQGPADLEDIRTRLSQLNLGDIQARRLRDATNAIIRIEAQGGGENAEQSAITLVRSELADQYDFRRVEVVGPAVSGELTKTASLGVLASLGAILVYIWLRFEWQFAVGAIIATLHDVILTLGSFVVTGIEFNLTSIAALLVIVGYSLNDTVVVYDRMRENLKHFRRMPLPILIDASINQTLSRTILTSATTLLALAALYLFGGEDMRSFALVMLFGVAVGTFSSIYIAAPVLILFRLRPKTIDEKEDGATDEKSGKATASHG</sequence>
<dbReference type="AlphaFoldDB" id="A0A1L5P3D2"/>
<keyword evidence="7 9" id="KW-0811">Translocation</keyword>
<dbReference type="InterPro" id="IPR022645">
    <property type="entry name" value="SecD/SecF_bac"/>
</dbReference>
<gene>
    <name evidence="14" type="primary">secDF-2</name>
    <name evidence="9" type="synonym">secD</name>
    <name evidence="10" type="synonym">secF</name>
    <name evidence="14" type="ORF">AM571_CH01795</name>
</gene>
<keyword evidence="5 9" id="KW-0653">Protein transport</keyword>
<evidence type="ECO:0000256" key="2">
    <source>
        <dbReference type="ARBA" id="ARBA00022448"/>
    </source>
</evidence>
<dbReference type="Pfam" id="PF02355">
    <property type="entry name" value="SecD_SecF_C"/>
    <property type="match status" value="2"/>
</dbReference>